<organism evidence="3 4">
    <name type="scientific">Promicromonospora soli</name>
    <dbReference type="NCBI Taxonomy" id="2035533"/>
    <lineage>
        <taxon>Bacteria</taxon>
        <taxon>Bacillati</taxon>
        <taxon>Actinomycetota</taxon>
        <taxon>Actinomycetes</taxon>
        <taxon>Micrococcales</taxon>
        <taxon>Promicromonosporaceae</taxon>
        <taxon>Promicromonospora</taxon>
    </lineage>
</organism>
<dbReference type="InterPro" id="IPR005149">
    <property type="entry name" value="Tscrpt_reg_PadR_N"/>
</dbReference>
<accession>A0A919FJS5</accession>
<dbReference type="AlphaFoldDB" id="A0A919FJS5"/>
<protein>
    <submittedName>
        <fullName evidence="3">PadR family transcriptional regulator</fullName>
    </submittedName>
</protein>
<feature type="domain" description="Transcription regulator PadR N-terminal" evidence="2">
    <location>
        <begin position="31"/>
        <end position="107"/>
    </location>
</feature>
<dbReference type="InterPro" id="IPR036388">
    <property type="entry name" value="WH-like_DNA-bd_sf"/>
</dbReference>
<dbReference type="InterPro" id="IPR052509">
    <property type="entry name" value="Metal_resp_DNA-bind_regulator"/>
</dbReference>
<gene>
    <name evidence="3" type="ORF">GCM10017772_08520</name>
</gene>
<reference evidence="3" key="1">
    <citation type="journal article" date="2014" name="Int. J. Syst. Evol. Microbiol.">
        <title>Complete genome sequence of Corynebacterium casei LMG S-19264T (=DSM 44701T), isolated from a smear-ripened cheese.</title>
        <authorList>
            <consortium name="US DOE Joint Genome Institute (JGI-PGF)"/>
            <person name="Walter F."/>
            <person name="Albersmeier A."/>
            <person name="Kalinowski J."/>
            <person name="Ruckert C."/>
        </authorList>
    </citation>
    <scope>NUCLEOTIDE SEQUENCE</scope>
    <source>
        <strain evidence="3">CGMCC 4.7398</strain>
    </source>
</reference>
<keyword evidence="4" id="KW-1185">Reference proteome</keyword>
<dbReference type="EMBL" id="BNAS01000001">
    <property type="protein sequence ID" value="GHH67232.1"/>
    <property type="molecule type" value="Genomic_DNA"/>
</dbReference>
<evidence type="ECO:0000313" key="3">
    <source>
        <dbReference type="EMBL" id="GHH67232.1"/>
    </source>
</evidence>
<sequence length="217" mass="24143">MLEREPQVEVPPRLGAVTQDSRPRSPLAMVLLALLAEEPMHAYRMQRLIKTRRKDDVVNVARSNSVYQTIERLLRDGLIEVHEKLAAETGPARIVYALTADGSNALRRWMDAALATPAREFPEFRAVLAVLAITGPDLVRDRLAERVTALEAVLGQAERDATTAQEWGLARVLMLEHEHLVAVTRAELDWVRGVVADLGSGALTWDTEEMLASRPPE</sequence>
<evidence type="ECO:0000259" key="2">
    <source>
        <dbReference type="Pfam" id="PF03551"/>
    </source>
</evidence>
<dbReference type="Gene3D" id="1.10.10.10">
    <property type="entry name" value="Winged helix-like DNA-binding domain superfamily/Winged helix DNA-binding domain"/>
    <property type="match status" value="1"/>
</dbReference>
<dbReference type="PANTHER" id="PTHR33169:SF27">
    <property type="entry name" value="TRANSCRIPTIONAL REGULATOR PADR FAMILY PROTEIN"/>
    <property type="match status" value="1"/>
</dbReference>
<dbReference type="Proteomes" id="UP000627369">
    <property type="component" value="Unassembled WGS sequence"/>
</dbReference>
<dbReference type="InterPro" id="IPR036390">
    <property type="entry name" value="WH_DNA-bd_sf"/>
</dbReference>
<dbReference type="Pfam" id="PF03551">
    <property type="entry name" value="PadR"/>
    <property type="match status" value="1"/>
</dbReference>
<reference evidence="3" key="2">
    <citation type="submission" date="2020-09" db="EMBL/GenBank/DDBJ databases">
        <authorList>
            <person name="Sun Q."/>
            <person name="Zhou Y."/>
        </authorList>
    </citation>
    <scope>NUCLEOTIDE SEQUENCE</scope>
    <source>
        <strain evidence="3">CGMCC 4.7398</strain>
    </source>
</reference>
<evidence type="ECO:0000313" key="4">
    <source>
        <dbReference type="Proteomes" id="UP000627369"/>
    </source>
</evidence>
<evidence type="ECO:0000256" key="1">
    <source>
        <dbReference type="SAM" id="MobiDB-lite"/>
    </source>
</evidence>
<proteinExistence type="predicted"/>
<dbReference type="SUPFAM" id="SSF46785">
    <property type="entry name" value="Winged helix' DNA-binding domain"/>
    <property type="match status" value="1"/>
</dbReference>
<comment type="caution">
    <text evidence="3">The sequence shown here is derived from an EMBL/GenBank/DDBJ whole genome shotgun (WGS) entry which is preliminary data.</text>
</comment>
<name>A0A919FJS5_9MICO</name>
<dbReference type="PANTHER" id="PTHR33169">
    <property type="entry name" value="PADR-FAMILY TRANSCRIPTIONAL REGULATOR"/>
    <property type="match status" value="1"/>
</dbReference>
<feature type="region of interest" description="Disordered" evidence="1">
    <location>
        <begin position="1"/>
        <end position="20"/>
    </location>
</feature>